<dbReference type="GO" id="GO:0051999">
    <property type="term" value="P:mannosyl-inositol phosphorylceramide biosynthetic process"/>
    <property type="evidence" value="ECO:0007669"/>
    <property type="project" value="TreeGrafter"/>
</dbReference>
<protein>
    <submittedName>
        <fullName evidence="2">Mannosyltransferase OCH1 and related enzymes</fullName>
    </submittedName>
</protein>
<keyword evidence="2" id="KW-0328">Glycosyltransferase</keyword>
<dbReference type="GO" id="GO:0016020">
    <property type="term" value="C:membrane"/>
    <property type="evidence" value="ECO:0007669"/>
    <property type="project" value="GOC"/>
</dbReference>
<organism evidence="2">
    <name type="scientific">hydrothermal vent metagenome</name>
    <dbReference type="NCBI Taxonomy" id="652676"/>
    <lineage>
        <taxon>unclassified sequences</taxon>
        <taxon>metagenomes</taxon>
        <taxon>ecological metagenomes</taxon>
    </lineage>
</organism>
<dbReference type="InterPro" id="IPR051706">
    <property type="entry name" value="Glycosyltransferase_domain"/>
</dbReference>
<dbReference type="EMBL" id="FPHX01000266">
    <property type="protein sequence ID" value="SFV86341.1"/>
    <property type="molecule type" value="Genomic_DNA"/>
</dbReference>
<name>A0A1W1DXN1_9ZZZZ</name>
<reference evidence="2" key="1">
    <citation type="submission" date="2016-10" db="EMBL/GenBank/DDBJ databases">
        <authorList>
            <person name="de Groot N.N."/>
        </authorList>
    </citation>
    <scope>NUCLEOTIDE SEQUENCE</scope>
</reference>
<dbReference type="SUPFAM" id="SSF53448">
    <property type="entry name" value="Nucleotide-diphospho-sugar transferases"/>
    <property type="match status" value="1"/>
</dbReference>
<dbReference type="InterPro" id="IPR007577">
    <property type="entry name" value="GlycoTrfase_DXD_sugar-bd_CS"/>
</dbReference>
<evidence type="ECO:0000256" key="1">
    <source>
        <dbReference type="ARBA" id="ARBA00022679"/>
    </source>
</evidence>
<evidence type="ECO:0000313" key="2">
    <source>
        <dbReference type="EMBL" id="SFV86341.1"/>
    </source>
</evidence>
<sequence length="262" mass="30274">MSFLLLLCNRLSKLIGNISKVFVSYPFHFFLPKKRFTIPVYSKALFKGKSQKIQKNIWQTNYSNKVSLPIYLNYLFNRLMSLSYDYHYVSTEDRLTFIKENADTNTIQAYERLNDGAAQADLWRLLTLKHFGGIYIDIDAHLIFPLSSIIKSKDKELFILKGTDNAHTNYFIATEKDHPILSKAIEIILDNINSDKVIGVFSLTGPVPFSDAIAQSKQPINDKSYRHVCVQGSFTNEHFQYIDKPRGKWTHKKPEEILKAKV</sequence>
<dbReference type="Pfam" id="PF04488">
    <property type="entry name" value="Gly_transf_sug"/>
    <property type="match status" value="1"/>
</dbReference>
<dbReference type="PANTHER" id="PTHR32385">
    <property type="entry name" value="MANNOSYL PHOSPHORYLINOSITOL CERAMIDE SYNTHASE"/>
    <property type="match status" value="1"/>
</dbReference>
<dbReference type="PANTHER" id="PTHR32385:SF15">
    <property type="entry name" value="INOSITOL PHOSPHOCERAMIDE MANNOSYLTRANSFERASE 1"/>
    <property type="match status" value="1"/>
</dbReference>
<keyword evidence="1 2" id="KW-0808">Transferase</keyword>
<accession>A0A1W1DXN1</accession>
<dbReference type="GO" id="GO:0000030">
    <property type="term" value="F:mannosyltransferase activity"/>
    <property type="evidence" value="ECO:0007669"/>
    <property type="project" value="TreeGrafter"/>
</dbReference>
<dbReference type="InterPro" id="IPR029044">
    <property type="entry name" value="Nucleotide-diphossugar_trans"/>
</dbReference>
<proteinExistence type="predicted"/>
<gene>
    <name evidence="2" type="ORF">MNB_SUP05-9-1159</name>
</gene>
<dbReference type="Gene3D" id="3.90.550.20">
    <property type="match status" value="1"/>
</dbReference>
<dbReference type="AlphaFoldDB" id="A0A1W1DXN1"/>